<evidence type="ECO:0000256" key="3">
    <source>
        <dbReference type="ARBA" id="ARBA00023004"/>
    </source>
</evidence>
<keyword evidence="4" id="KW-0411">Iron-sulfur</keyword>
<accession>A0A382X8Y6</accession>
<dbReference type="AlphaFoldDB" id="A0A382X8Y6"/>
<dbReference type="NCBIfam" id="TIGR01409">
    <property type="entry name" value="TAT_signal_seq"/>
    <property type="match status" value="1"/>
</dbReference>
<dbReference type="GO" id="GO:0016491">
    <property type="term" value="F:oxidoreductase activity"/>
    <property type="evidence" value="ECO:0007669"/>
    <property type="project" value="UniProtKB-KW"/>
</dbReference>
<evidence type="ECO:0000256" key="2">
    <source>
        <dbReference type="ARBA" id="ARBA00023002"/>
    </source>
</evidence>
<gene>
    <name evidence="6" type="ORF">METZ01_LOCUS419625</name>
</gene>
<keyword evidence="1" id="KW-0479">Metal-binding</keyword>
<dbReference type="InterPro" id="IPR006963">
    <property type="entry name" value="Mopterin_OxRdtase_4Fe-4S_dom"/>
</dbReference>
<keyword evidence="3" id="KW-0408">Iron</keyword>
<reference evidence="6" key="1">
    <citation type="submission" date="2018-05" db="EMBL/GenBank/DDBJ databases">
        <authorList>
            <person name="Lanie J.A."/>
            <person name="Ng W.-L."/>
            <person name="Kazmierczak K.M."/>
            <person name="Andrzejewski T.M."/>
            <person name="Davidsen T.M."/>
            <person name="Wayne K.J."/>
            <person name="Tettelin H."/>
            <person name="Glass J.I."/>
            <person name="Rusch D."/>
            <person name="Podicherti R."/>
            <person name="Tsui H.-C.T."/>
            <person name="Winkler M.E."/>
        </authorList>
    </citation>
    <scope>NUCLEOTIDE SEQUENCE</scope>
</reference>
<dbReference type="PROSITE" id="PS51669">
    <property type="entry name" value="4FE4S_MOW_BIS_MGD"/>
    <property type="match status" value="1"/>
</dbReference>
<name>A0A382X8Y6_9ZZZZ</name>
<dbReference type="InterPro" id="IPR027467">
    <property type="entry name" value="MopterinOxRdtase_cofactor_BS"/>
</dbReference>
<protein>
    <recommendedName>
        <fullName evidence="5">4Fe-4S Mo/W bis-MGD-type domain-containing protein</fullName>
    </recommendedName>
</protein>
<evidence type="ECO:0000256" key="4">
    <source>
        <dbReference type="ARBA" id="ARBA00023014"/>
    </source>
</evidence>
<dbReference type="GO" id="GO:0051539">
    <property type="term" value="F:4 iron, 4 sulfur cluster binding"/>
    <property type="evidence" value="ECO:0007669"/>
    <property type="project" value="InterPro"/>
</dbReference>
<feature type="domain" description="4Fe-4S Mo/W bis-MGD-type" evidence="5">
    <location>
        <begin position="68"/>
        <end position="91"/>
    </location>
</feature>
<proteinExistence type="predicted"/>
<sequence length="91" mass="9495">MLIKRKAATTQSHVRKADVGGPRFLDRRTFLKRSGITACGTAALTGLLPLAHVRKALAQGHSGAAGEIKKVLSVCTHCSVGCSVIAEVQDG</sequence>
<evidence type="ECO:0000259" key="5">
    <source>
        <dbReference type="PROSITE" id="PS51669"/>
    </source>
</evidence>
<dbReference type="EMBL" id="UINC01165403">
    <property type="protein sequence ID" value="SVD66771.1"/>
    <property type="molecule type" value="Genomic_DNA"/>
</dbReference>
<dbReference type="SUPFAM" id="SSF53706">
    <property type="entry name" value="Formate dehydrogenase/DMSO reductase, domains 1-3"/>
    <property type="match status" value="1"/>
</dbReference>
<feature type="non-terminal residue" evidence="6">
    <location>
        <position position="91"/>
    </location>
</feature>
<evidence type="ECO:0000256" key="1">
    <source>
        <dbReference type="ARBA" id="ARBA00022723"/>
    </source>
</evidence>
<dbReference type="GO" id="GO:0046872">
    <property type="term" value="F:metal ion binding"/>
    <property type="evidence" value="ECO:0007669"/>
    <property type="project" value="UniProtKB-KW"/>
</dbReference>
<dbReference type="InterPro" id="IPR006311">
    <property type="entry name" value="TAT_signal"/>
</dbReference>
<dbReference type="InterPro" id="IPR019546">
    <property type="entry name" value="TAT_signal_bac_arc"/>
</dbReference>
<organism evidence="6">
    <name type="scientific">marine metagenome</name>
    <dbReference type="NCBI Taxonomy" id="408172"/>
    <lineage>
        <taxon>unclassified sequences</taxon>
        <taxon>metagenomes</taxon>
        <taxon>ecological metagenomes</taxon>
    </lineage>
</organism>
<keyword evidence="2" id="KW-0560">Oxidoreductase</keyword>
<evidence type="ECO:0000313" key="6">
    <source>
        <dbReference type="EMBL" id="SVD66771.1"/>
    </source>
</evidence>
<dbReference type="PROSITE" id="PS51318">
    <property type="entry name" value="TAT"/>
    <property type="match status" value="1"/>
</dbReference>
<dbReference type="PROSITE" id="PS00551">
    <property type="entry name" value="MOLYBDOPTERIN_PROK_1"/>
    <property type="match status" value="1"/>
</dbReference>